<keyword evidence="8" id="KW-1003">Cell membrane</keyword>
<dbReference type="InterPro" id="IPR014349">
    <property type="entry name" value="Rieske_Fe-S_prot"/>
</dbReference>
<dbReference type="GO" id="GO:0005886">
    <property type="term" value="C:plasma membrane"/>
    <property type="evidence" value="ECO:0007669"/>
    <property type="project" value="UniProtKB-SubCell"/>
</dbReference>
<keyword evidence="15" id="KW-0408">Iron</keyword>
<evidence type="ECO:0000256" key="17">
    <source>
        <dbReference type="ARBA" id="ARBA00023136"/>
    </source>
</evidence>
<dbReference type="PROSITE" id="PS51296">
    <property type="entry name" value="RIESKE"/>
    <property type="match status" value="1"/>
</dbReference>
<evidence type="ECO:0000256" key="4">
    <source>
        <dbReference type="ARBA" id="ARBA00011649"/>
    </source>
</evidence>
<evidence type="ECO:0000256" key="10">
    <source>
        <dbReference type="ARBA" id="ARBA00022714"/>
    </source>
</evidence>
<dbReference type="InterPro" id="IPR006311">
    <property type="entry name" value="TAT_signal"/>
</dbReference>
<dbReference type="GO" id="GO:0008121">
    <property type="term" value="F:quinol-cytochrome-c reductase activity"/>
    <property type="evidence" value="ECO:0007669"/>
    <property type="project" value="UniProtKB-EC"/>
</dbReference>
<keyword evidence="12" id="KW-1278">Translocase</keyword>
<evidence type="ECO:0000256" key="14">
    <source>
        <dbReference type="ARBA" id="ARBA00022989"/>
    </source>
</evidence>
<evidence type="ECO:0000256" key="12">
    <source>
        <dbReference type="ARBA" id="ARBA00022967"/>
    </source>
</evidence>
<dbReference type="AlphaFoldDB" id="A0A451ADD6"/>
<dbReference type="GO" id="GO:0046872">
    <property type="term" value="F:metal ion binding"/>
    <property type="evidence" value="ECO:0007669"/>
    <property type="project" value="UniProtKB-KW"/>
</dbReference>
<evidence type="ECO:0000256" key="20">
    <source>
        <dbReference type="RuleBase" id="RU004494"/>
    </source>
</evidence>
<accession>A0A451ADD6</accession>
<keyword evidence="10" id="KW-0001">2Fe-2S</keyword>
<dbReference type="InterPro" id="IPR019470">
    <property type="entry name" value="Ubiq_cytC_Rdtase_Fe-S_su_TAT"/>
</dbReference>
<evidence type="ECO:0000256" key="13">
    <source>
        <dbReference type="ARBA" id="ARBA00022982"/>
    </source>
</evidence>
<keyword evidence="13 20" id="KW-0249">Electron transport</keyword>
<dbReference type="SUPFAM" id="SSF50022">
    <property type="entry name" value="ISP domain"/>
    <property type="match status" value="1"/>
</dbReference>
<dbReference type="Pfam" id="PF00355">
    <property type="entry name" value="Rieske"/>
    <property type="match status" value="1"/>
</dbReference>
<evidence type="ECO:0000256" key="21">
    <source>
        <dbReference type="RuleBase" id="RU004497"/>
    </source>
</evidence>
<feature type="domain" description="Rieske" evidence="22">
    <location>
        <begin position="85"/>
        <end position="191"/>
    </location>
</feature>
<keyword evidence="7 20" id="KW-0813">Transport</keyword>
<dbReference type="InterPro" id="IPR036922">
    <property type="entry name" value="Rieske_2Fe-2S_sf"/>
</dbReference>
<dbReference type="InterPro" id="IPR017941">
    <property type="entry name" value="Rieske_2Fe-2S"/>
</dbReference>
<dbReference type="Pfam" id="PF10399">
    <property type="entry name" value="UCR_Fe-S_N"/>
    <property type="match status" value="1"/>
</dbReference>
<dbReference type="Gene3D" id="2.102.10.10">
    <property type="entry name" value="Rieske [2Fe-2S] iron-sulphur domain"/>
    <property type="match status" value="1"/>
</dbReference>
<comment type="function">
    <text evidence="1">Component of the ubiquinol-cytochrome c reductase complex (complex III or cytochrome b-c1 complex), which is a respiratory chain that generates an electrochemical potential coupled to ATP synthesis.</text>
</comment>
<dbReference type="InterPro" id="IPR005805">
    <property type="entry name" value="Rieske_Fe-S_prot_C"/>
</dbReference>
<keyword evidence="14" id="KW-1133">Transmembrane helix</keyword>
<evidence type="ECO:0000256" key="19">
    <source>
        <dbReference type="ARBA" id="ARBA00029351"/>
    </source>
</evidence>
<evidence type="ECO:0000256" key="7">
    <source>
        <dbReference type="ARBA" id="ARBA00022448"/>
    </source>
</evidence>
<proteinExistence type="inferred from homology"/>
<evidence type="ECO:0000256" key="1">
    <source>
        <dbReference type="ARBA" id="ARBA00002444"/>
    </source>
</evidence>
<dbReference type="EMBL" id="CAADFX010000240">
    <property type="protein sequence ID" value="VFK64042.1"/>
    <property type="molecule type" value="Genomic_DNA"/>
</dbReference>
<evidence type="ECO:0000256" key="15">
    <source>
        <dbReference type="ARBA" id="ARBA00023004"/>
    </source>
</evidence>
<evidence type="ECO:0000259" key="22">
    <source>
        <dbReference type="PROSITE" id="PS51296"/>
    </source>
</evidence>
<dbReference type="Gene3D" id="1.20.5.510">
    <property type="entry name" value="Single helix bin"/>
    <property type="match status" value="1"/>
</dbReference>
<keyword evidence="9" id="KW-0812">Transmembrane</keyword>
<evidence type="ECO:0000256" key="2">
    <source>
        <dbReference type="ARBA" id="ARBA00004162"/>
    </source>
</evidence>
<evidence type="ECO:0000256" key="5">
    <source>
        <dbReference type="ARBA" id="ARBA00012951"/>
    </source>
</evidence>
<gene>
    <name evidence="23" type="ORF">BECKTUN1418D_GA0071000_12402</name>
</gene>
<comment type="subcellular location">
    <subcellularLocation>
        <location evidence="2">Cell membrane</location>
        <topology evidence="2">Single-pass membrane protein</topology>
    </subcellularLocation>
</comment>
<dbReference type="CDD" id="cd03470">
    <property type="entry name" value="Rieske_cytochrome_bc1"/>
    <property type="match status" value="1"/>
</dbReference>
<sequence>MMKRDNVNQGRRKFLTATTTVIAGVGAGFAAVPFVSSWQPSAKAKAIGAPVEVDISKLESGQRLTVTWRGKPVWVIRRTQDTLDALPTLDGKLRDPASSIATQQPEYAANKYRSIKSEFLVLVGICTHLGCSPSFVKQSDLHSLGAGWKGGFFCPCHGSRFDLAGRVFQGVPAPTNLVVPPHAYLNDSRILIGVDQNSIDVQQQIV</sequence>
<dbReference type="NCBIfam" id="TIGR01416">
    <property type="entry name" value="Rieske_proteo"/>
    <property type="match status" value="1"/>
</dbReference>
<dbReference type="PRINTS" id="PR00162">
    <property type="entry name" value="RIESKE"/>
</dbReference>
<dbReference type="PROSITE" id="PS51318">
    <property type="entry name" value="TAT"/>
    <property type="match status" value="1"/>
</dbReference>
<protein>
    <recommendedName>
        <fullName evidence="6 20">Ubiquinol-cytochrome c reductase iron-sulfur subunit</fullName>
        <ecNumber evidence="5 20">7.1.1.8</ecNumber>
    </recommendedName>
</protein>
<evidence type="ECO:0000256" key="3">
    <source>
        <dbReference type="ARBA" id="ARBA00010651"/>
    </source>
</evidence>
<keyword evidence="18" id="KW-1015">Disulfide bond</keyword>
<dbReference type="PANTHER" id="PTHR10134">
    <property type="entry name" value="CYTOCHROME B-C1 COMPLEX SUBUNIT RIESKE, MITOCHONDRIAL"/>
    <property type="match status" value="1"/>
</dbReference>
<dbReference type="InterPro" id="IPR006317">
    <property type="entry name" value="Ubiquinol_cyt_c_Rdtase_Fe-S-su"/>
</dbReference>
<organism evidence="23">
    <name type="scientific">Candidatus Kentrum sp. TUN</name>
    <dbReference type="NCBI Taxonomy" id="2126343"/>
    <lineage>
        <taxon>Bacteria</taxon>
        <taxon>Pseudomonadati</taxon>
        <taxon>Pseudomonadota</taxon>
        <taxon>Gammaproteobacteria</taxon>
        <taxon>Candidatus Kentrum</taxon>
    </lineage>
</organism>
<evidence type="ECO:0000256" key="6">
    <source>
        <dbReference type="ARBA" id="ARBA00019816"/>
    </source>
</evidence>
<keyword evidence="16" id="KW-0411">Iron-sulfur</keyword>
<evidence type="ECO:0000256" key="9">
    <source>
        <dbReference type="ARBA" id="ARBA00022692"/>
    </source>
</evidence>
<evidence type="ECO:0000256" key="8">
    <source>
        <dbReference type="ARBA" id="ARBA00022475"/>
    </source>
</evidence>
<keyword evidence="17" id="KW-0472">Membrane</keyword>
<name>A0A451ADD6_9GAMM</name>
<evidence type="ECO:0000256" key="11">
    <source>
        <dbReference type="ARBA" id="ARBA00022723"/>
    </source>
</evidence>
<keyword evidence="11" id="KW-0479">Metal-binding</keyword>
<comment type="miscellaneous">
    <text evidence="20">The Rieske protein is a high potential 2Fe-2S protein.</text>
</comment>
<dbReference type="EC" id="7.1.1.8" evidence="5 20"/>
<evidence type="ECO:0000256" key="18">
    <source>
        <dbReference type="ARBA" id="ARBA00023157"/>
    </source>
</evidence>
<evidence type="ECO:0000313" key="23">
    <source>
        <dbReference type="EMBL" id="VFK64042.1"/>
    </source>
</evidence>
<evidence type="ECO:0000256" key="16">
    <source>
        <dbReference type="ARBA" id="ARBA00023014"/>
    </source>
</evidence>
<reference evidence="23" key="1">
    <citation type="submission" date="2019-02" db="EMBL/GenBank/DDBJ databases">
        <authorList>
            <person name="Gruber-Vodicka R. H."/>
            <person name="Seah K. B. B."/>
        </authorList>
    </citation>
    <scope>NUCLEOTIDE SEQUENCE</scope>
    <source>
        <strain evidence="23">BECK_BY1</strain>
    </source>
</reference>
<comment type="similarity">
    <text evidence="3">Belongs to the Rieske iron-sulfur protein family.</text>
</comment>
<comment type="catalytic activity">
    <reaction evidence="19 20">
        <text>a quinol + 2 Fe(III)-[cytochrome c](out) = a quinone + 2 Fe(II)-[cytochrome c](out) + 2 H(+)(out)</text>
        <dbReference type="Rhea" id="RHEA:11484"/>
        <dbReference type="Rhea" id="RHEA-COMP:10350"/>
        <dbReference type="Rhea" id="RHEA-COMP:14399"/>
        <dbReference type="ChEBI" id="CHEBI:15378"/>
        <dbReference type="ChEBI" id="CHEBI:24646"/>
        <dbReference type="ChEBI" id="CHEBI:29033"/>
        <dbReference type="ChEBI" id="CHEBI:29034"/>
        <dbReference type="ChEBI" id="CHEBI:132124"/>
        <dbReference type="EC" id="7.1.1.8"/>
    </reaction>
</comment>
<comment type="cofactor">
    <cofactor evidence="20">
        <name>[2Fe-2S] cluster</name>
        <dbReference type="ChEBI" id="CHEBI:190135"/>
    </cofactor>
    <text evidence="20">Binds 1 [2Fe-2S] cluster per subunit.</text>
</comment>
<comment type="subunit">
    <text evidence="4 21">The main subunits of complex b-c1 are: cytochrome b, cytochrome c1 and the Rieske protein.</text>
</comment>
<dbReference type="GO" id="GO:0051537">
    <property type="term" value="F:2 iron, 2 sulfur cluster binding"/>
    <property type="evidence" value="ECO:0007669"/>
    <property type="project" value="UniProtKB-KW"/>
</dbReference>